<evidence type="ECO:0000313" key="2">
    <source>
        <dbReference type="Proteomes" id="UP001165960"/>
    </source>
</evidence>
<comment type="caution">
    <text evidence="1">The sequence shown here is derived from an EMBL/GenBank/DDBJ whole genome shotgun (WGS) entry which is preliminary data.</text>
</comment>
<organism evidence="1 2">
    <name type="scientific">Entomophthora muscae</name>
    <dbReference type="NCBI Taxonomy" id="34485"/>
    <lineage>
        <taxon>Eukaryota</taxon>
        <taxon>Fungi</taxon>
        <taxon>Fungi incertae sedis</taxon>
        <taxon>Zoopagomycota</taxon>
        <taxon>Entomophthoromycotina</taxon>
        <taxon>Entomophthoromycetes</taxon>
        <taxon>Entomophthorales</taxon>
        <taxon>Entomophthoraceae</taxon>
        <taxon>Entomophthora</taxon>
    </lineage>
</organism>
<protein>
    <submittedName>
        <fullName evidence="1">Uncharacterized protein</fullName>
    </submittedName>
</protein>
<proteinExistence type="predicted"/>
<name>A0ACC2U8J4_9FUNG</name>
<keyword evidence="2" id="KW-1185">Reference proteome</keyword>
<sequence>MLSPLHKAFMVTMVPIFLLFWTTPQIPTILTTLFQLSWIGPYPEDISSFPESGTDESPFLDLHNTKLTTVPSHSLPSLHQVSSVSPDIHPTWDCSLWLLTGSFVMGLDIYFPPFSQPASFGRPLQAAISILHWMASWWLVLPEWEPDFVSLAPLSYTVLFRDGTCHFPSPNYSLPIISTSKGTDFCNQDCFPAR</sequence>
<gene>
    <name evidence="1" type="ORF">DSO57_1001809</name>
</gene>
<reference evidence="1" key="1">
    <citation type="submission" date="2022-04" db="EMBL/GenBank/DDBJ databases">
        <title>Genome of the entomopathogenic fungus Entomophthora muscae.</title>
        <authorList>
            <person name="Elya C."/>
            <person name="Lovett B.R."/>
            <person name="Lee E."/>
            <person name="Macias A.M."/>
            <person name="Hajek A.E."/>
            <person name="De Bivort B.L."/>
            <person name="Kasson M.T."/>
            <person name="De Fine Licht H.H."/>
            <person name="Stajich J.E."/>
        </authorList>
    </citation>
    <scope>NUCLEOTIDE SEQUENCE</scope>
    <source>
        <strain evidence="1">Berkeley</strain>
    </source>
</reference>
<evidence type="ECO:0000313" key="1">
    <source>
        <dbReference type="EMBL" id="KAJ9082742.1"/>
    </source>
</evidence>
<dbReference type="Proteomes" id="UP001165960">
    <property type="component" value="Unassembled WGS sequence"/>
</dbReference>
<accession>A0ACC2U8J4</accession>
<dbReference type="EMBL" id="QTSX02001424">
    <property type="protein sequence ID" value="KAJ9082742.1"/>
    <property type="molecule type" value="Genomic_DNA"/>
</dbReference>